<dbReference type="Pfam" id="PF01073">
    <property type="entry name" value="3Beta_HSD"/>
    <property type="match status" value="1"/>
</dbReference>
<dbReference type="InterPro" id="IPR036291">
    <property type="entry name" value="NAD(P)-bd_dom_sf"/>
</dbReference>
<evidence type="ECO:0000259" key="1">
    <source>
        <dbReference type="Pfam" id="PF01073"/>
    </source>
</evidence>
<dbReference type="EMBL" id="JAPEUX010000003">
    <property type="protein sequence ID" value="KAJ4356725.1"/>
    <property type="molecule type" value="Genomic_DNA"/>
</dbReference>
<dbReference type="PANTHER" id="PTHR48079:SF6">
    <property type="entry name" value="NAD(P)-BINDING DOMAIN-CONTAINING PROTEIN-RELATED"/>
    <property type="match status" value="1"/>
</dbReference>
<protein>
    <submittedName>
        <fullName evidence="2">Erg26, C-3 sterol dehydrogenase</fullName>
        <ecNumber evidence="2">1.1.1.170</ecNumber>
    </submittedName>
</protein>
<dbReference type="Gene3D" id="3.40.50.720">
    <property type="entry name" value="NAD(P)-binding Rossmann-like Domain"/>
    <property type="match status" value="1"/>
</dbReference>
<dbReference type="GO" id="GO:0006694">
    <property type="term" value="P:steroid biosynthetic process"/>
    <property type="evidence" value="ECO:0007669"/>
    <property type="project" value="InterPro"/>
</dbReference>
<dbReference type="OrthoDB" id="10058185at2759"/>
<dbReference type="Proteomes" id="UP001140513">
    <property type="component" value="Unassembled WGS sequence"/>
</dbReference>
<dbReference type="InterPro" id="IPR051783">
    <property type="entry name" value="NAD(P)-dependent_oxidoreduct"/>
</dbReference>
<accession>A0A9W9CDJ0</accession>
<name>A0A9W9CDJ0_9PLEO</name>
<keyword evidence="3" id="KW-1185">Reference proteome</keyword>
<feature type="domain" description="3-beta hydroxysteroid dehydrogenase/isomerase" evidence="1">
    <location>
        <begin position="15"/>
        <end position="283"/>
    </location>
</feature>
<proteinExistence type="predicted"/>
<dbReference type="AlphaFoldDB" id="A0A9W9CDJ0"/>
<comment type="caution">
    <text evidence="2">The sequence shown here is derived from an EMBL/GenBank/DDBJ whole genome shotgun (WGS) entry which is preliminary data.</text>
</comment>
<dbReference type="GeneID" id="80908291"/>
<evidence type="ECO:0000313" key="3">
    <source>
        <dbReference type="Proteomes" id="UP001140513"/>
    </source>
</evidence>
<dbReference type="RefSeq" id="XP_056073851.1">
    <property type="nucleotide sequence ID" value="XM_056213543.1"/>
</dbReference>
<dbReference type="PANTHER" id="PTHR48079">
    <property type="entry name" value="PROTEIN YEEZ"/>
    <property type="match status" value="1"/>
</dbReference>
<sequence length="290" mass="31096">MDSSVIEDSARCPILVTGGCGFLGSHIVDALVAQHFVVVAASRNPTKYRNTGANYVVCDLTNAQAIVTLINDVKPMAIIHTVTAGPMSPWSAQRKDLEATKNLLNLARNTDTVKAFVYSSSAEAVANTSGSCRTPLTEEDAILHSLESAPTGYSKAKAASEKLVLQSNTSGTDRTNDDSSKDLHGSLLTSVLRMPGIYGPRDSSIAPGLLKGTNTFITRFQLGDNKPLHEWIYVESAAHAHVLATKALLNTARSDEKRVDGEAFFITDGEPVRFWDFASLLSSLGGLWSL</sequence>
<keyword evidence="2" id="KW-0560">Oxidoreductase</keyword>
<dbReference type="GO" id="GO:0000252">
    <property type="term" value="F:3-beta-hydroxysteroid dehydrogenase [NAD(P)+]/C4-decarboxylase activity"/>
    <property type="evidence" value="ECO:0007669"/>
    <property type="project" value="UniProtKB-EC"/>
</dbReference>
<dbReference type="SUPFAM" id="SSF51735">
    <property type="entry name" value="NAD(P)-binding Rossmann-fold domains"/>
    <property type="match status" value="1"/>
</dbReference>
<dbReference type="InterPro" id="IPR002225">
    <property type="entry name" value="3Beta_OHSteriod_DH/Estase"/>
</dbReference>
<dbReference type="GO" id="GO:0005737">
    <property type="term" value="C:cytoplasm"/>
    <property type="evidence" value="ECO:0007669"/>
    <property type="project" value="TreeGrafter"/>
</dbReference>
<dbReference type="GO" id="GO:0004029">
    <property type="term" value="F:aldehyde dehydrogenase (NAD+) activity"/>
    <property type="evidence" value="ECO:0007669"/>
    <property type="project" value="TreeGrafter"/>
</dbReference>
<dbReference type="EC" id="1.1.1.170" evidence="2"/>
<gene>
    <name evidence="2" type="primary">ERG26_1</name>
    <name evidence="2" type="ORF">N0V89_004761</name>
</gene>
<evidence type="ECO:0000313" key="2">
    <source>
        <dbReference type="EMBL" id="KAJ4356725.1"/>
    </source>
</evidence>
<reference evidence="2" key="1">
    <citation type="submission" date="2022-10" db="EMBL/GenBank/DDBJ databases">
        <title>Tapping the CABI collections for fungal endophytes: first genome assemblies for Collariella, Neodidymelliopsis, Ascochyta clinopodiicola, Didymella pomorum, Didymosphaeria variabile, Neocosmospora piperis and Neocucurbitaria cava.</title>
        <authorList>
            <person name="Hill R."/>
        </authorList>
    </citation>
    <scope>NUCLEOTIDE SEQUENCE</scope>
    <source>
        <strain evidence="2">IMI 356815</strain>
    </source>
</reference>
<organism evidence="2 3">
    <name type="scientific">Didymosphaeria variabile</name>
    <dbReference type="NCBI Taxonomy" id="1932322"/>
    <lineage>
        <taxon>Eukaryota</taxon>
        <taxon>Fungi</taxon>
        <taxon>Dikarya</taxon>
        <taxon>Ascomycota</taxon>
        <taxon>Pezizomycotina</taxon>
        <taxon>Dothideomycetes</taxon>
        <taxon>Pleosporomycetidae</taxon>
        <taxon>Pleosporales</taxon>
        <taxon>Massarineae</taxon>
        <taxon>Didymosphaeriaceae</taxon>
        <taxon>Didymosphaeria</taxon>
    </lineage>
</organism>